<dbReference type="PROSITE" id="PS50863">
    <property type="entry name" value="B3"/>
    <property type="match status" value="1"/>
</dbReference>
<keyword evidence="2" id="KW-0805">Transcription regulation</keyword>
<dbReference type="SMART" id="SM01019">
    <property type="entry name" value="B3"/>
    <property type="match status" value="1"/>
</dbReference>
<feature type="compositionally biased region" description="Low complexity" evidence="6">
    <location>
        <begin position="846"/>
        <end position="859"/>
    </location>
</feature>
<sequence length="980" mass="106629">MCLTTKDEKAVGMWSKPASRLSSEPYHGPDVTLRLNNLNDSAASSSDSDVSSSKIAGSPSGGLEEADTCPPVAVVRRPNPASPIPEFYSVAEKTAMLGIAETAGASAFPVHPATRLFRYSEVDRSRVHGSSEAHHDYSMPHASSTIAENENYFRAAAEEHRGFPHPNRSGFGEGSHPLPLLGSRVEAEYPRGPDLKQWPSGAWDVGRRPDGLERTNSGPGAFASSGVWDVGQRGSLERTHSGPSFSGSGDSDYGDGREHSNSKLPSSQFRGVVPQSNGRWGAQIYEKHQRIWLGTFNTEEEAARAYDRAAIKFRGRDAMTNFRPVQDNDYESEFLRNYSKEQIVEMLRRHTYDEELDQCKKSFTMDAAANAVSARRRALDMCRSSNPVGSFGLHPSPPGAIDASMCLPPSLPSSRSAPKETVPTREHLFDKAVTPSDVGKLNRLVIPKQHAERCFPLDLSANSPGQTLSFEDVSGKHWRFRYSYWNSSQSYVLTKGWSRFVKEKKLDAGDIVSFERGHSQELYIDFRRKQVIPGGASTADRPSFRSAWTGPCNNSFGVPSKAQGGPFTPSMWQPFNFAAPQVPGIASNVLQPSMEKTLLYGNIYSQMMQSALTASHAGSGNPGSHVQDSVLPSGLNLGLRSSSPSLKSHASTENFIAGIEHRPLRQSDRPTDGVGIHDRSHVTSSSSTSAQSEEVPSTSSGTRLFGVDLERAAPLASQVSHLQPIPNFTTRALPSRLLDDVYASSAGHASPLHNNGSLPRSASLSALPSGEFLSFRLGNHQQQLSAFKSLQHNKDDPGSPERGRAPTRTSLHASTSSSSGHEGSSPLKSTAMTDREDPKARSSTESVASALDSNSSRSSPMVLEKRKRESSRNLDYPDQAEGIPDRTNTSLSLAHAEFQSQEQTHPAWHRQQDDTSAEVQTGIKRHCSPIQAPLLRQGSGTTEQSDFLQKPSEPIQPHHIDSSNEDRGDGSLDREAQSSQ</sequence>
<dbReference type="InterPro" id="IPR044800">
    <property type="entry name" value="LEC2-like"/>
</dbReference>
<dbReference type="GO" id="GO:0003700">
    <property type="term" value="F:DNA-binding transcription factor activity"/>
    <property type="evidence" value="ECO:0007669"/>
    <property type="project" value="InterPro"/>
</dbReference>
<keyword evidence="10" id="KW-1185">Reference proteome</keyword>
<feature type="region of interest" description="Disordered" evidence="6">
    <location>
        <begin position="657"/>
        <end position="701"/>
    </location>
</feature>
<evidence type="ECO:0000256" key="3">
    <source>
        <dbReference type="ARBA" id="ARBA00023125"/>
    </source>
</evidence>
<comment type="caution">
    <text evidence="9">The sequence shown here is derived from an EMBL/GenBank/DDBJ whole genome shotgun (WGS) entry which is preliminary data.</text>
</comment>
<dbReference type="EMBL" id="CM026430">
    <property type="protein sequence ID" value="KAG0560840.1"/>
    <property type="molecule type" value="Genomic_DNA"/>
</dbReference>
<dbReference type="InterPro" id="IPR001471">
    <property type="entry name" value="AP2/ERF_dom"/>
</dbReference>
<feature type="compositionally biased region" description="Basic and acidic residues" evidence="6">
    <location>
        <begin position="956"/>
        <end position="980"/>
    </location>
</feature>
<dbReference type="Pfam" id="PF00847">
    <property type="entry name" value="AP2"/>
    <property type="match status" value="1"/>
</dbReference>
<accession>A0A8T0GPA5</accession>
<keyword evidence="4" id="KW-0804">Transcription</keyword>
<feature type="compositionally biased region" description="Basic and acidic residues" evidence="6">
    <location>
        <begin position="833"/>
        <end position="842"/>
    </location>
</feature>
<feature type="compositionally biased region" description="Low complexity" evidence="6">
    <location>
        <begin position="809"/>
        <end position="829"/>
    </location>
</feature>
<feature type="region of interest" description="Disordered" evidence="6">
    <location>
        <begin position="790"/>
        <end position="980"/>
    </location>
</feature>
<feature type="domain" description="AP2/ERF" evidence="8">
    <location>
        <begin position="268"/>
        <end position="323"/>
    </location>
</feature>
<reference evidence="9" key="1">
    <citation type="submission" date="2020-06" db="EMBL/GenBank/DDBJ databases">
        <title>WGS assembly of Ceratodon purpureus strain R40.</title>
        <authorList>
            <person name="Carey S.B."/>
            <person name="Jenkins J."/>
            <person name="Shu S."/>
            <person name="Lovell J.T."/>
            <person name="Sreedasyam A."/>
            <person name="Maumus F."/>
            <person name="Tiley G.P."/>
            <person name="Fernandez-Pozo N."/>
            <person name="Barry K."/>
            <person name="Chen C."/>
            <person name="Wang M."/>
            <person name="Lipzen A."/>
            <person name="Daum C."/>
            <person name="Saski C.A."/>
            <person name="Payton A.C."/>
            <person name="Mcbreen J.C."/>
            <person name="Conrad R.E."/>
            <person name="Kollar L.M."/>
            <person name="Olsson S."/>
            <person name="Huttunen S."/>
            <person name="Landis J.B."/>
            <person name="Wickett N.J."/>
            <person name="Johnson M.G."/>
            <person name="Rensing S.A."/>
            <person name="Grimwood J."/>
            <person name="Schmutz J."/>
            <person name="Mcdaniel S.F."/>
        </authorList>
    </citation>
    <scope>NUCLEOTIDE SEQUENCE</scope>
    <source>
        <strain evidence="9">R40</strain>
    </source>
</reference>
<feature type="compositionally biased region" description="Low complexity" evidence="6">
    <location>
        <begin position="40"/>
        <end position="53"/>
    </location>
</feature>
<feature type="compositionally biased region" description="Low complexity" evidence="6">
    <location>
        <begin position="241"/>
        <end position="251"/>
    </location>
</feature>
<dbReference type="FunFam" id="3.30.730.10:FF:000008">
    <property type="entry name" value="AP2 domain-containing protein RAP2.8"/>
    <property type="match status" value="1"/>
</dbReference>
<dbReference type="SMART" id="SM00380">
    <property type="entry name" value="AP2"/>
    <property type="match status" value="1"/>
</dbReference>
<dbReference type="InterPro" id="IPR036955">
    <property type="entry name" value="AP2/ERF_dom_sf"/>
</dbReference>
<feature type="compositionally biased region" description="Polar residues" evidence="6">
    <location>
        <begin position="886"/>
        <end position="904"/>
    </location>
</feature>
<dbReference type="InterPro" id="IPR003340">
    <property type="entry name" value="B3_DNA-bd"/>
</dbReference>
<dbReference type="Proteomes" id="UP000822688">
    <property type="component" value="Chromosome 9"/>
</dbReference>
<organism evidence="9 10">
    <name type="scientific">Ceratodon purpureus</name>
    <name type="common">Fire moss</name>
    <name type="synonym">Dicranum purpureum</name>
    <dbReference type="NCBI Taxonomy" id="3225"/>
    <lineage>
        <taxon>Eukaryota</taxon>
        <taxon>Viridiplantae</taxon>
        <taxon>Streptophyta</taxon>
        <taxon>Embryophyta</taxon>
        <taxon>Bryophyta</taxon>
        <taxon>Bryophytina</taxon>
        <taxon>Bryopsida</taxon>
        <taxon>Dicranidae</taxon>
        <taxon>Pseudoditrichales</taxon>
        <taxon>Ditrichaceae</taxon>
        <taxon>Ceratodon</taxon>
    </lineage>
</organism>
<feature type="compositionally biased region" description="Basic and acidic residues" evidence="6">
    <location>
        <begin position="863"/>
        <end position="872"/>
    </location>
</feature>
<dbReference type="SUPFAM" id="SSF54171">
    <property type="entry name" value="DNA-binding domain"/>
    <property type="match status" value="1"/>
</dbReference>
<dbReference type="Gene3D" id="3.30.730.10">
    <property type="entry name" value="AP2/ERF domain"/>
    <property type="match status" value="1"/>
</dbReference>
<dbReference type="InterPro" id="IPR015300">
    <property type="entry name" value="DNA-bd_pseudobarrel_sf"/>
</dbReference>
<evidence type="ECO:0000313" key="10">
    <source>
        <dbReference type="Proteomes" id="UP000822688"/>
    </source>
</evidence>
<feature type="compositionally biased region" description="Low complexity" evidence="6">
    <location>
        <begin position="682"/>
        <end position="697"/>
    </location>
</feature>
<evidence type="ECO:0000259" key="7">
    <source>
        <dbReference type="PROSITE" id="PS50863"/>
    </source>
</evidence>
<dbReference type="CDD" id="cd10017">
    <property type="entry name" value="B3_DNA"/>
    <property type="match status" value="1"/>
</dbReference>
<feature type="compositionally biased region" description="Basic and acidic residues" evidence="6">
    <location>
        <begin position="1"/>
        <end position="10"/>
    </location>
</feature>
<feature type="compositionally biased region" description="Polar residues" evidence="6">
    <location>
        <begin position="938"/>
        <end position="947"/>
    </location>
</feature>
<keyword evidence="5" id="KW-0539">Nucleus</keyword>
<dbReference type="GO" id="GO:0005634">
    <property type="term" value="C:nucleus"/>
    <property type="evidence" value="ECO:0007669"/>
    <property type="project" value="UniProtKB-SubCell"/>
</dbReference>
<evidence type="ECO:0000256" key="5">
    <source>
        <dbReference type="ARBA" id="ARBA00023242"/>
    </source>
</evidence>
<dbReference type="InterPro" id="IPR016177">
    <property type="entry name" value="DNA-bd_dom_sf"/>
</dbReference>
<dbReference type="PANTHER" id="PTHR31140:SF139">
    <property type="entry name" value="B3 DOMAIN-CONTAINING PROTEIN OS02G0455900-RELATED"/>
    <property type="match status" value="1"/>
</dbReference>
<evidence type="ECO:0000259" key="8">
    <source>
        <dbReference type="PROSITE" id="PS51032"/>
    </source>
</evidence>
<keyword evidence="3" id="KW-0238">DNA-binding</keyword>
<dbReference type="PANTHER" id="PTHR31140">
    <property type="entry name" value="B3 DOMAIN-CONTAINING TRANSCRIPTION FACTOR ABI3"/>
    <property type="match status" value="1"/>
</dbReference>
<evidence type="ECO:0000256" key="2">
    <source>
        <dbReference type="ARBA" id="ARBA00023015"/>
    </source>
</evidence>
<evidence type="ECO:0000256" key="4">
    <source>
        <dbReference type="ARBA" id="ARBA00023163"/>
    </source>
</evidence>
<gene>
    <name evidence="9" type="ORF">KC19_9G017800</name>
</gene>
<feature type="domain" description="TF-B3" evidence="7">
    <location>
        <begin position="429"/>
        <end position="530"/>
    </location>
</feature>
<evidence type="ECO:0000313" key="9">
    <source>
        <dbReference type="EMBL" id="KAG0560840.1"/>
    </source>
</evidence>
<proteinExistence type="predicted"/>
<evidence type="ECO:0000256" key="6">
    <source>
        <dbReference type="SAM" id="MobiDB-lite"/>
    </source>
</evidence>
<dbReference type="AlphaFoldDB" id="A0A8T0GPA5"/>
<dbReference type="Pfam" id="PF02362">
    <property type="entry name" value="B3"/>
    <property type="match status" value="1"/>
</dbReference>
<protein>
    <submittedName>
        <fullName evidence="9">Uncharacterized protein</fullName>
    </submittedName>
</protein>
<feature type="region of interest" description="Disordered" evidence="6">
    <location>
        <begin position="191"/>
        <end position="275"/>
    </location>
</feature>
<name>A0A8T0GPA5_CERPU</name>
<feature type="region of interest" description="Disordered" evidence="6">
    <location>
        <begin position="1"/>
        <end position="71"/>
    </location>
</feature>
<dbReference type="GO" id="GO:0003677">
    <property type="term" value="F:DNA binding"/>
    <property type="evidence" value="ECO:0007669"/>
    <property type="project" value="UniProtKB-KW"/>
</dbReference>
<feature type="compositionally biased region" description="Polar residues" evidence="6">
    <location>
        <begin position="262"/>
        <end position="275"/>
    </location>
</feature>
<feature type="compositionally biased region" description="Basic and acidic residues" evidence="6">
    <location>
        <begin position="792"/>
        <end position="804"/>
    </location>
</feature>
<dbReference type="SUPFAM" id="SSF101936">
    <property type="entry name" value="DNA-binding pseudobarrel domain"/>
    <property type="match status" value="1"/>
</dbReference>
<comment type="subcellular location">
    <subcellularLocation>
        <location evidence="1">Nucleus</location>
    </subcellularLocation>
</comment>
<feature type="compositionally biased region" description="Basic and acidic residues" evidence="6">
    <location>
        <begin position="659"/>
        <end position="681"/>
    </location>
</feature>
<dbReference type="PROSITE" id="PS51032">
    <property type="entry name" value="AP2_ERF"/>
    <property type="match status" value="1"/>
</dbReference>
<dbReference type="Gene3D" id="2.40.330.10">
    <property type="entry name" value="DNA-binding pseudobarrel domain"/>
    <property type="match status" value="1"/>
</dbReference>
<evidence type="ECO:0000256" key="1">
    <source>
        <dbReference type="ARBA" id="ARBA00004123"/>
    </source>
</evidence>
<dbReference type="CDD" id="cd00018">
    <property type="entry name" value="AP2"/>
    <property type="match status" value="1"/>
</dbReference>